<comment type="caution">
    <text evidence="1">The sequence shown here is derived from an EMBL/GenBank/DDBJ whole genome shotgun (WGS) entry which is preliminary data.</text>
</comment>
<dbReference type="GeneID" id="81405203"/>
<dbReference type="OrthoDB" id="4236250at2759"/>
<protein>
    <submittedName>
        <fullName evidence="1">Uncharacterized protein</fullName>
    </submittedName>
</protein>
<name>A0A9W9GSH0_9EURO</name>
<sequence>MTKLFQPSVFQTPEGKNFADPHSNRRDYYWVTVFLPEHMVPRHFTDEEIMDYVLKQIQQNRCSVNGRAMYGLGKRCISLPIKRDEEEAPLPDFSEPGPAHPDLLLAVDLAAYWHEMILTKKIILDKDLIFVAKRGKAARMEDMLDVGLHVMERNQVVLA</sequence>
<proteinExistence type="predicted"/>
<reference evidence="1" key="2">
    <citation type="journal article" date="2023" name="IMA Fungus">
        <title>Comparative genomic study of the Penicillium genus elucidates a diverse pangenome and 15 lateral gene transfer events.</title>
        <authorList>
            <person name="Petersen C."/>
            <person name="Sorensen T."/>
            <person name="Nielsen M.R."/>
            <person name="Sondergaard T.E."/>
            <person name="Sorensen J.L."/>
            <person name="Fitzpatrick D.A."/>
            <person name="Frisvad J.C."/>
            <person name="Nielsen K.L."/>
        </authorList>
    </citation>
    <scope>NUCLEOTIDE SEQUENCE</scope>
    <source>
        <strain evidence="1">IBT 22155</strain>
    </source>
</reference>
<dbReference type="EMBL" id="JAPQKL010000005">
    <property type="protein sequence ID" value="KAJ5129250.1"/>
    <property type="molecule type" value="Genomic_DNA"/>
</dbReference>
<accession>A0A9W9GSH0</accession>
<dbReference type="RefSeq" id="XP_056519629.1">
    <property type="nucleotide sequence ID" value="XM_056666033.1"/>
</dbReference>
<gene>
    <name evidence="1" type="ORF">N7515_005289</name>
</gene>
<dbReference type="Proteomes" id="UP001149079">
    <property type="component" value="Unassembled WGS sequence"/>
</dbReference>
<organism evidence="1 2">
    <name type="scientific">Penicillium bovifimosum</name>
    <dbReference type="NCBI Taxonomy" id="126998"/>
    <lineage>
        <taxon>Eukaryota</taxon>
        <taxon>Fungi</taxon>
        <taxon>Dikarya</taxon>
        <taxon>Ascomycota</taxon>
        <taxon>Pezizomycotina</taxon>
        <taxon>Eurotiomycetes</taxon>
        <taxon>Eurotiomycetidae</taxon>
        <taxon>Eurotiales</taxon>
        <taxon>Aspergillaceae</taxon>
        <taxon>Penicillium</taxon>
    </lineage>
</organism>
<evidence type="ECO:0000313" key="1">
    <source>
        <dbReference type="EMBL" id="KAJ5129250.1"/>
    </source>
</evidence>
<reference evidence="1" key="1">
    <citation type="submission" date="2022-11" db="EMBL/GenBank/DDBJ databases">
        <authorList>
            <person name="Petersen C."/>
        </authorList>
    </citation>
    <scope>NUCLEOTIDE SEQUENCE</scope>
    <source>
        <strain evidence="1">IBT 22155</strain>
    </source>
</reference>
<dbReference type="AlphaFoldDB" id="A0A9W9GSH0"/>
<keyword evidence="2" id="KW-1185">Reference proteome</keyword>
<evidence type="ECO:0000313" key="2">
    <source>
        <dbReference type="Proteomes" id="UP001149079"/>
    </source>
</evidence>